<evidence type="ECO:0000313" key="5">
    <source>
        <dbReference type="Proteomes" id="UP000887116"/>
    </source>
</evidence>
<dbReference type="GO" id="GO:0051082">
    <property type="term" value="F:unfolded protein binding"/>
    <property type="evidence" value="ECO:0007669"/>
    <property type="project" value="TreeGrafter"/>
</dbReference>
<keyword evidence="5" id="KW-1185">Reference proteome</keyword>
<dbReference type="InterPro" id="IPR011989">
    <property type="entry name" value="ARM-like"/>
</dbReference>
<evidence type="ECO:0000256" key="1">
    <source>
        <dbReference type="ARBA" id="ARBA00049983"/>
    </source>
</evidence>
<dbReference type="EMBL" id="BMAO01030003">
    <property type="protein sequence ID" value="GFQ65066.1"/>
    <property type="molecule type" value="Genomic_DNA"/>
</dbReference>
<protein>
    <submittedName>
        <fullName evidence="4">HEAT repeat-containing protein 3</fullName>
    </submittedName>
</protein>
<reference evidence="4" key="1">
    <citation type="submission" date="2020-07" db="EMBL/GenBank/DDBJ databases">
        <title>Multicomponent nature underlies the extraordinary mechanical properties of spider dragline silk.</title>
        <authorList>
            <person name="Kono N."/>
            <person name="Nakamura H."/>
            <person name="Mori M."/>
            <person name="Yoshida Y."/>
            <person name="Ohtoshi R."/>
            <person name="Malay A.D."/>
            <person name="Moran D.A.P."/>
            <person name="Tomita M."/>
            <person name="Numata K."/>
            <person name="Arakawa K."/>
        </authorList>
    </citation>
    <scope>NUCLEOTIDE SEQUENCE</scope>
</reference>
<dbReference type="InterPro" id="IPR052616">
    <property type="entry name" value="SYO1-like"/>
</dbReference>
<dbReference type="InterPro" id="IPR016024">
    <property type="entry name" value="ARM-type_fold"/>
</dbReference>
<gene>
    <name evidence="4" type="primary">HEATR3</name>
    <name evidence="4" type="ORF">TNCT_179041</name>
</gene>
<dbReference type="Pfam" id="PF25567">
    <property type="entry name" value="TPR_SYO1"/>
    <property type="match status" value="1"/>
</dbReference>
<dbReference type="PANTHER" id="PTHR13347">
    <property type="entry name" value="HEAT REPEAT-CONTAINING PROTEIN 3"/>
    <property type="match status" value="1"/>
</dbReference>
<name>A0A8X6EZ71_TRICU</name>
<dbReference type="PANTHER" id="PTHR13347:SF1">
    <property type="entry name" value="HEAT REPEAT-CONTAINING PROTEIN 3"/>
    <property type="match status" value="1"/>
</dbReference>
<dbReference type="GO" id="GO:0042273">
    <property type="term" value="P:ribosomal large subunit biogenesis"/>
    <property type="evidence" value="ECO:0007669"/>
    <property type="project" value="TreeGrafter"/>
</dbReference>
<dbReference type="GO" id="GO:0006606">
    <property type="term" value="P:protein import into nucleus"/>
    <property type="evidence" value="ECO:0007669"/>
    <property type="project" value="TreeGrafter"/>
</dbReference>
<organism evidence="4 5">
    <name type="scientific">Trichonephila clavata</name>
    <name type="common">Joro spider</name>
    <name type="synonym">Nephila clavata</name>
    <dbReference type="NCBI Taxonomy" id="2740835"/>
    <lineage>
        <taxon>Eukaryota</taxon>
        <taxon>Metazoa</taxon>
        <taxon>Ecdysozoa</taxon>
        <taxon>Arthropoda</taxon>
        <taxon>Chelicerata</taxon>
        <taxon>Arachnida</taxon>
        <taxon>Araneae</taxon>
        <taxon>Araneomorphae</taxon>
        <taxon>Entelegynae</taxon>
        <taxon>Araneoidea</taxon>
        <taxon>Nephilidae</taxon>
        <taxon>Trichonephila</taxon>
    </lineage>
</organism>
<evidence type="ECO:0000259" key="3">
    <source>
        <dbReference type="Pfam" id="PF25567"/>
    </source>
</evidence>
<evidence type="ECO:0000256" key="2">
    <source>
        <dbReference type="SAM" id="Coils"/>
    </source>
</evidence>
<feature type="coiled-coil region" evidence="2">
    <location>
        <begin position="174"/>
        <end position="201"/>
    </location>
</feature>
<proteinExistence type="inferred from homology"/>
<evidence type="ECO:0000313" key="4">
    <source>
        <dbReference type="EMBL" id="GFQ65066.1"/>
    </source>
</evidence>
<dbReference type="SUPFAM" id="SSF48371">
    <property type="entry name" value="ARM repeat"/>
    <property type="match status" value="1"/>
</dbReference>
<comment type="similarity">
    <text evidence="1">Belongs to the nuclear import and ribosome assembly adapter family.</text>
</comment>
<dbReference type="InterPro" id="IPR057990">
    <property type="entry name" value="TPR_SYO1"/>
</dbReference>
<comment type="caution">
    <text evidence="4">The sequence shown here is derived from an EMBL/GenBank/DDBJ whole genome shotgun (WGS) entry which is preliminary data.</text>
</comment>
<dbReference type="Gene3D" id="1.25.10.10">
    <property type="entry name" value="Leucine-rich Repeat Variant"/>
    <property type="match status" value="1"/>
</dbReference>
<dbReference type="OrthoDB" id="288703at2759"/>
<dbReference type="AlphaFoldDB" id="A0A8X6EZ71"/>
<dbReference type="Proteomes" id="UP000887116">
    <property type="component" value="Unassembled WGS sequence"/>
</dbReference>
<keyword evidence="2" id="KW-0175">Coiled coil</keyword>
<sequence length="533" mass="59697">MTSFGVEISSVMYQLSSLLYKDAWTPAKTTDNKLDSKVEIFIEACNLLWNLCENSDLAVSIFNRKDVVSILIPCLKLETYGTRIAIAVAQCLYTVTENNAKLNEVLRESEAGPLIKNLMSLPATEPEYLLLKTLAAGIKLNMFSGRLNDCIGNVTTSVLEVVSTILHEPINPALELLCKRIVNKDEKLNMLNEEEENIESNLVAIDTTSEKIDHLLSAKQISLEILGNIFDDNDDEDEWDDISSSDSEQVVIDYGEMEVDMIEAVANDFGSVLPSEILEFIMNGKLLEKVIQQIVIPPNEITEVLLSHSKGKECLKRLDVVRNTALLCLNNIIQKLKVDDLEGPSKLNELWLNLGKLLFETDITDVEQVEAITRSLRAVVRKLAEAKCSSYFSHMTESDLELLINICNKSQDSRIKVHMISILGIIGCLLGNINTPSSAHLIKIIGSVLLEISSKSVDMWVIAEALDALIDVFAEDYVDHIAQEINLVEKLNHILPTLKKGKIKGYRDHQVVITTTKTNLIRFIKYKNKLNRK</sequence>
<feature type="domain" description="SYO1-like TPR repeats" evidence="3">
    <location>
        <begin position="275"/>
        <end position="530"/>
    </location>
</feature>
<accession>A0A8X6EZ71</accession>